<evidence type="ECO:0000256" key="5">
    <source>
        <dbReference type="ARBA" id="ARBA00022618"/>
    </source>
</evidence>
<dbReference type="SUPFAM" id="SSF103506">
    <property type="entry name" value="Mitochondrial carrier"/>
    <property type="match status" value="1"/>
</dbReference>
<dbReference type="PANTHER" id="PTHR45788">
    <property type="entry name" value="SUCCINATE/FUMARATE MITOCHONDRIAL TRANSPORTER-RELATED"/>
    <property type="match status" value="1"/>
</dbReference>
<feature type="compositionally biased region" description="Basic and acidic residues" evidence="15">
    <location>
        <begin position="89"/>
        <end position="108"/>
    </location>
</feature>
<keyword evidence="5 14" id="KW-0132">Cell division</keyword>
<keyword evidence="4 13" id="KW-0813">Transport</keyword>
<dbReference type="PROSITE" id="PS50920">
    <property type="entry name" value="SOLCAR"/>
    <property type="match status" value="3"/>
</dbReference>
<dbReference type="Gene3D" id="3.30.170.10">
    <property type="entry name" value="Cyclin-dependent kinase, regulatory subunit"/>
    <property type="match status" value="1"/>
</dbReference>
<reference evidence="16" key="1">
    <citation type="submission" date="2022-11" db="EMBL/GenBank/DDBJ databases">
        <authorList>
            <person name="Morgan W.R."/>
            <person name="Tartar A."/>
        </authorList>
    </citation>
    <scope>NUCLEOTIDE SEQUENCE</scope>
    <source>
        <strain evidence="16">ARSEF 373</strain>
    </source>
</reference>
<evidence type="ECO:0000256" key="1">
    <source>
        <dbReference type="ARBA" id="ARBA00004225"/>
    </source>
</evidence>
<evidence type="ECO:0000256" key="3">
    <source>
        <dbReference type="ARBA" id="ARBA00007782"/>
    </source>
</evidence>
<dbReference type="PANTHER" id="PTHR45788:SF2">
    <property type="entry name" value="SUCCINATE_FUMARATE MITOCHONDRIAL TRANSPORTER"/>
    <property type="match status" value="1"/>
</dbReference>
<evidence type="ECO:0000256" key="9">
    <source>
        <dbReference type="ARBA" id="ARBA00023128"/>
    </source>
</evidence>
<dbReference type="EMBL" id="DAKRPA010000104">
    <property type="protein sequence ID" value="DAZ98536.1"/>
    <property type="molecule type" value="Genomic_DNA"/>
</dbReference>
<dbReference type="PRINTS" id="PR00296">
    <property type="entry name" value="CYCLINKINASE"/>
</dbReference>
<feature type="repeat" description="Solcar" evidence="12">
    <location>
        <begin position="263"/>
        <end position="350"/>
    </location>
</feature>
<evidence type="ECO:0000256" key="4">
    <source>
        <dbReference type="ARBA" id="ARBA00022448"/>
    </source>
</evidence>
<keyword evidence="17" id="KW-1185">Reference proteome</keyword>
<accession>A0AAV2YW69</accession>
<evidence type="ECO:0000256" key="12">
    <source>
        <dbReference type="PROSITE-ProRule" id="PRU00282"/>
    </source>
</evidence>
<dbReference type="InterPro" id="IPR018108">
    <property type="entry name" value="MCP_transmembrane"/>
</dbReference>
<evidence type="ECO:0000256" key="2">
    <source>
        <dbReference type="ARBA" id="ARBA00006375"/>
    </source>
</evidence>
<dbReference type="GO" id="GO:0031966">
    <property type="term" value="C:mitochondrial membrane"/>
    <property type="evidence" value="ECO:0007669"/>
    <property type="project" value="UniProtKB-SubCell"/>
</dbReference>
<feature type="repeat" description="Solcar" evidence="12">
    <location>
        <begin position="169"/>
        <end position="254"/>
    </location>
</feature>
<evidence type="ECO:0000256" key="10">
    <source>
        <dbReference type="ARBA" id="ARBA00023136"/>
    </source>
</evidence>
<dbReference type="SUPFAM" id="SSF55637">
    <property type="entry name" value="Cell cycle regulatory proteins"/>
    <property type="match status" value="1"/>
</dbReference>
<evidence type="ECO:0000256" key="14">
    <source>
        <dbReference type="RuleBase" id="RU311113"/>
    </source>
</evidence>
<proteinExistence type="inferred from homology"/>
<dbReference type="InterPro" id="IPR049563">
    <property type="entry name" value="TXTP-like"/>
</dbReference>
<dbReference type="GO" id="GO:0051301">
    <property type="term" value="P:cell division"/>
    <property type="evidence" value="ECO:0007669"/>
    <property type="project" value="UniProtKB-UniRule"/>
</dbReference>
<dbReference type="Gene3D" id="1.50.40.10">
    <property type="entry name" value="Mitochondrial carrier domain"/>
    <property type="match status" value="2"/>
</dbReference>
<evidence type="ECO:0000256" key="7">
    <source>
        <dbReference type="ARBA" id="ARBA00022737"/>
    </source>
</evidence>
<organism evidence="16 17">
    <name type="scientific">Lagenidium giganteum</name>
    <dbReference type="NCBI Taxonomy" id="4803"/>
    <lineage>
        <taxon>Eukaryota</taxon>
        <taxon>Sar</taxon>
        <taxon>Stramenopiles</taxon>
        <taxon>Oomycota</taxon>
        <taxon>Peronosporomycetes</taxon>
        <taxon>Pythiales</taxon>
        <taxon>Pythiaceae</taxon>
    </lineage>
</organism>
<dbReference type="InterPro" id="IPR000789">
    <property type="entry name" value="Cyclin-dep_kinase_reg-sub"/>
</dbReference>
<keyword evidence="10 12" id="KW-0472">Membrane</keyword>
<keyword evidence="9" id="KW-0496">Mitochondrion</keyword>
<gene>
    <name evidence="16" type="ORF">N0F65_007035</name>
</gene>
<evidence type="ECO:0000313" key="17">
    <source>
        <dbReference type="Proteomes" id="UP001146120"/>
    </source>
</evidence>
<dbReference type="InterPro" id="IPR036858">
    <property type="entry name" value="Cyclin-dep_kinase_reg-sub_sf"/>
</dbReference>
<keyword evidence="7" id="KW-0677">Repeat</keyword>
<comment type="caution">
    <text evidence="16">The sequence shown here is derived from an EMBL/GenBank/DDBJ whole genome shotgun (WGS) entry which is preliminary data.</text>
</comment>
<dbReference type="GO" id="GO:0005469">
    <property type="term" value="F:succinate:fumarate antiporter activity"/>
    <property type="evidence" value="ECO:0007669"/>
    <property type="project" value="TreeGrafter"/>
</dbReference>
<evidence type="ECO:0000256" key="15">
    <source>
        <dbReference type="SAM" id="MobiDB-lite"/>
    </source>
</evidence>
<dbReference type="Pfam" id="PF01111">
    <property type="entry name" value="CKS"/>
    <property type="match status" value="1"/>
</dbReference>
<keyword evidence="11 14" id="KW-0131">Cell cycle</keyword>
<comment type="function">
    <text evidence="14">Binds to the catalytic subunit of the cyclin dependent kinases and is essential for their biological function.</text>
</comment>
<reference evidence="16" key="2">
    <citation type="journal article" date="2023" name="Microbiol Resour">
        <title>Decontamination and Annotation of the Draft Genome Sequence of the Oomycete Lagenidium giganteum ARSEF 373.</title>
        <authorList>
            <person name="Morgan W.R."/>
            <person name="Tartar A."/>
        </authorList>
    </citation>
    <scope>NUCLEOTIDE SEQUENCE</scope>
    <source>
        <strain evidence="16">ARSEF 373</strain>
    </source>
</reference>
<sequence length="465" mass="51550">MTHDLSARIEYSEKYVDDTHEYRHVILPKEMQRSLPDRLLSESEWRQLGVQQSRGWVHYAIHKPEPHILLFRRPLGTDPATGRVNASLEKEAKENRCRLHHSPDDRSSARSAESLPVLSFVVFVTLASIMSVSASSTPLVTMTMAKKNNVMATSALKDALSADMKTRPVPVHVKMMAGMAGGVAEACILQPLDVTKTRMQLDTTGKYKGMVHTGKTIFKEEGSLALYKGLSPFVTNMVLKYALRFGSFAWFRETIAGGPGKPVTSQVNFTAGLLAGCLESVLIVTPFEVIKTRMQKEVGVGRYSGPVDCARKVVANEGITALWKGNIPTMARQGSNQAFNFMAFAWLNSNVWKKEDGDGKILPSYATFVNGLIAGSLGPMFNTPMDVLKTRLMAQETVKGQELKYKGFFHAMRLIAKEEGVGALWKGVLPRLTRMAPGQAITWTVVMRVTSLFENQSFEDNKLKM</sequence>
<dbReference type="Proteomes" id="UP001146120">
    <property type="component" value="Unassembled WGS sequence"/>
</dbReference>
<dbReference type="InterPro" id="IPR023395">
    <property type="entry name" value="MCP_dom_sf"/>
</dbReference>
<keyword evidence="8" id="KW-1133">Transmembrane helix</keyword>
<dbReference type="Pfam" id="PF00153">
    <property type="entry name" value="Mito_carr"/>
    <property type="match status" value="3"/>
</dbReference>
<dbReference type="FunFam" id="3.30.170.10:FF:000001">
    <property type="entry name" value="Cyclin-dependent kinases regulatory subunit"/>
    <property type="match status" value="1"/>
</dbReference>
<comment type="similarity">
    <text evidence="3 14">Belongs to the CKS family.</text>
</comment>
<evidence type="ECO:0000256" key="11">
    <source>
        <dbReference type="ARBA" id="ARBA00023306"/>
    </source>
</evidence>
<evidence type="ECO:0000256" key="8">
    <source>
        <dbReference type="ARBA" id="ARBA00022989"/>
    </source>
</evidence>
<protein>
    <recommendedName>
        <fullName evidence="14">Cyclin-dependent kinases regulatory subunit</fullName>
    </recommendedName>
</protein>
<feature type="region of interest" description="Disordered" evidence="15">
    <location>
        <begin position="89"/>
        <end position="110"/>
    </location>
</feature>
<comment type="subcellular location">
    <subcellularLocation>
        <location evidence="1">Mitochondrion membrane</location>
        <topology evidence="1">Multi-pass membrane protein</topology>
    </subcellularLocation>
</comment>
<dbReference type="PROSITE" id="PS00945">
    <property type="entry name" value="CKS_2"/>
    <property type="match status" value="1"/>
</dbReference>
<feature type="repeat" description="Solcar" evidence="12">
    <location>
        <begin position="362"/>
        <end position="452"/>
    </location>
</feature>
<evidence type="ECO:0000256" key="13">
    <source>
        <dbReference type="RuleBase" id="RU000488"/>
    </source>
</evidence>
<evidence type="ECO:0000313" key="16">
    <source>
        <dbReference type="EMBL" id="DAZ98536.1"/>
    </source>
</evidence>
<name>A0AAV2YW69_9STRA</name>
<dbReference type="AlphaFoldDB" id="A0AAV2YW69"/>
<dbReference type="SMART" id="SM01084">
    <property type="entry name" value="CKS"/>
    <property type="match status" value="1"/>
</dbReference>
<evidence type="ECO:0000256" key="6">
    <source>
        <dbReference type="ARBA" id="ARBA00022692"/>
    </source>
</evidence>
<dbReference type="GO" id="GO:0016538">
    <property type="term" value="F:cyclin-dependent protein serine/threonine kinase regulator activity"/>
    <property type="evidence" value="ECO:0007669"/>
    <property type="project" value="InterPro"/>
</dbReference>
<comment type="similarity">
    <text evidence="2 13">Belongs to the mitochondrial carrier (TC 2.A.29) family.</text>
</comment>
<keyword evidence="6 12" id="KW-0812">Transmembrane</keyword>